<dbReference type="OrthoDB" id="34679at2157"/>
<keyword evidence="3" id="KW-1185">Reference proteome</keyword>
<dbReference type="KEGG" id="mcn:Mcup_0586"/>
<dbReference type="HOGENOM" id="CLU_583459_0_0_2"/>
<dbReference type="RefSeq" id="WP_013737189.1">
    <property type="nucleotide sequence ID" value="NC_015435.1"/>
</dbReference>
<dbReference type="EMBL" id="CP002656">
    <property type="protein sequence ID" value="AEB94691.1"/>
    <property type="molecule type" value="Genomic_DNA"/>
</dbReference>
<keyword evidence="1" id="KW-0812">Transmembrane</keyword>
<protein>
    <submittedName>
        <fullName evidence="2">Uncharacterized protein</fullName>
    </submittedName>
</protein>
<keyword evidence="1" id="KW-1133">Transmembrane helix</keyword>
<name>F4G101_METCR</name>
<reference evidence="2 3" key="1">
    <citation type="journal article" date="2011" name="J. Bacteriol.">
        <title>Complete genome sequence of Metallosphaera cuprina, a metal sulfide-oxidizing archaeon from a hot spring.</title>
        <authorList>
            <person name="Liu L.J."/>
            <person name="You X.Y."/>
            <person name="Zheng H."/>
            <person name="Wang S."/>
            <person name="Jiang C.Y."/>
            <person name="Liu S.J."/>
        </authorList>
    </citation>
    <scope>NUCLEOTIDE SEQUENCE [LARGE SCALE GENOMIC DNA]</scope>
    <source>
        <strain evidence="2 3">Ar-4</strain>
    </source>
</reference>
<evidence type="ECO:0000313" key="3">
    <source>
        <dbReference type="Proteomes" id="UP000007812"/>
    </source>
</evidence>
<evidence type="ECO:0000313" key="2">
    <source>
        <dbReference type="EMBL" id="AEB94691.1"/>
    </source>
</evidence>
<dbReference type="GeneID" id="10492777"/>
<dbReference type="eggNOG" id="arCOG06002">
    <property type="taxonomic scope" value="Archaea"/>
</dbReference>
<gene>
    <name evidence="2" type="ordered locus">Mcup_0586</name>
</gene>
<proteinExistence type="predicted"/>
<dbReference type="PATRIC" id="fig|1006006.8.peg.586"/>
<accession>F4G101</accession>
<dbReference type="AlphaFoldDB" id="F4G101"/>
<organism evidence="2 3">
    <name type="scientific">Metallosphaera cuprina (strain Ar-4)</name>
    <dbReference type="NCBI Taxonomy" id="1006006"/>
    <lineage>
        <taxon>Archaea</taxon>
        <taxon>Thermoproteota</taxon>
        <taxon>Thermoprotei</taxon>
        <taxon>Sulfolobales</taxon>
        <taxon>Sulfolobaceae</taxon>
        <taxon>Metallosphaera</taxon>
    </lineage>
</organism>
<keyword evidence="1" id="KW-0472">Membrane</keyword>
<feature type="transmembrane region" description="Helical" evidence="1">
    <location>
        <begin position="12"/>
        <end position="33"/>
    </location>
</feature>
<sequence>MTKSGKALSSAIAILMLIVIVLAITVPMAAFFINNQSSAEAGNALVNNYIYLKNLQVKQVEYGHPGIYYSNSSIYFAYTNGTFVPQSNVTVTNILYFKDGIWYNVPAHYPLVIGAYTNLTLPKQVQGHPIIIVTSFGNLFFLSPESSIGPYSTSGKGGVIIAAEISEPGNTIGVSTNATTNINGPFKNYTTPVAFPNQTGTFSVGVPQYVFYEMPNGSIVTGVFHNWIVSGALVNSTNSQGIKVNLQGVPASLTASYTAVTQYVNLQVNLGKNYGQPITIAIDGIKRTITESQNFKVLAGYVNVTIYTTQFNVTSPNAIYQHSYQESTYNGKSYSTTSFIIFIQPSSTNPSINIQFINSSSYYKVYINYNNATPLPPNVSSIEYPILFSIEYPILWKPVEPCPASSVNFTLDSSVYQYNTKIWVKNGTYIAGGTGLFVPGPPYPFYFFMYILLTGRLKPIPILLGVHTRSLPRL</sequence>
<dbReference type="Proteomes" id="UP000007812">
    <property type="component" value="Chromosome"/>
</dbReference>
<evidence type="ECO:0000256" key="1">
    <source>
        <dbReference type="SAM" id="Phobius"/>
    </source>
</evidence>
<dbReference type="STRING" id="1006006.Mcup_0586"/>